<dbReference type="CDD" id="cd22911">
    <property type="entry name" value="HFD_H3"/>
    <property type="match status" value="1"/>
</dbReference>
<accession>A0A1I7UHB3</accession>
<evidence type="ECO:0000256" key="1">
    <source>
        <dbReference type="ARBA" id="ARBA00004123"/>
    </source>
</evidence>
<feature type="compositionally biased region" description="Basic and acidic residues" evidence="8">
    <location>
        <begin position="112"/>
        <end position="141"/>
    </location>
</feature>
<dbReference type="SUPFAM" id="SSF47113">
    <property type="entry name" value="Histone-fold"/>
    <property type="match status" value="1"/>
</dbReference>
<dbReference type="GO" id="GO:0030527">
    <property type="term" value="F:structural constituent of chromatin"/>
    <property type="evidence" value="ECO:0007669"/>
    <property type="project" value="InterPro"/>
</dbReference>
<dbReference type="InterPro" id="IPR009072">
    <property type="entry name" value="Histone-fold"/>
</dbReference>
<evidence type="ECO:0000256" key="3">
    <source>
        <dbReference type="ARBA" id="ARBA00010343"/>
    </source>
</evidence>
<keyword evidence="10" id="KW-1185">Reference proteome</keyword>
<dbReference type="PRINTS" id="PR00622">
    <property type="entry name" value="HISTONEH3"/>
</dbReference>
<reference evidence="11" key="1">
    <citation type="submission" date="2016-11" db="UniProtKB">
        <authorList>
            <consortium name="WormBaseParasite"/>
        </authorList>
    </citation>
    <scope>IDENTIFICATION</scope>
</reference>
<dbReference type="PANTHER" id="PTHR45810:SF17">
    <property type="entry name" value="HISTONE H3-LIKE CENTROMERIC PROTEIN A"/>
    <property type="match status" value="1"/>
</dbReference>
<proteinExistence type="inferred from homology"/>
<keyword evidence="6" id="KW-0539">Nucleus</keyword>
<dbReference type="Proteomes" id="UP000095282">
    <property type="component" value="Unplaced"/>
</dbReference>
<organism evidence="10 11">
    <name type="scientific">Caenorhabditis tropicalis</name>
    <dbReference type="NCBI Taxonomy" id="1561998"/>
    <lineage>
        <taxon>Eukaryota</taxon>
        <taxon>Metazoa</taxon>
        <taxon>Ecdysozoa</taxon>
        <taxon>Nematoda</taxon>
        <taxon>Chromadorea</taxon>
        <taxon>Rhabditida</taxon>
        <taxon>Rhabditina</taxon>
        <taxon>Rhabditomorpha</taxon>
        <taxon>Rhabditoidea</taxon>
        <taxon>Rhabditidae</taxon>
        <taxon>Peloderinae</taxon>
        <taxon>Caenorhabditis</taxon>
    </lineage>
</organism>
<keyword evidence="4" id="KW-0158">Chromosome</keyword>
<evidence type="ECO:0000256" key="5">
    <source>
        <dbReference type="ARBA" id="ARBA00023125"/>
    </source>
</evidence>
<evidence type="ECO:0000259" key="9">
    <source>
        <dbReference type="Pfam" id="PF00125"/>
    </source>
</evidence>
<evidence type="ECO:0000256" key="6">
    <source>
        <dbReference type="ARBA" id="ARBA00023242"/>
    </source>
</evidence>
<feature type="region of interest" description="Disordered" evidence="8">
    <location>
        <begin position="100"/>
        <end position="239"/>
    </location>
</feature>
<comment type="subcellular location">
    <subcellularLocation>
        <location evidence="2">Chromosome</location>
    </subcellularLocation>
    <subcellularLocation>
        <location evidence="1">Nucleus</location>
    </subcellularLocation>
</comment>
<evidence type="ECO:0000256" key="2">
    <source>
        <dbReference type="ARBA" id="ARBA00004286"/>
    </source>
</evidence>
<dbReference type="PANTHER" id="PTHR45810">
    <property type="entry name" value="HISTONE H3.2"/>
    <property type="match status" value="1"/>
</dbReference>
<dbReference type="InterPro" id="IPR007125">
    <property type="entry name" value="H2A/H2B/H3"/>
</dbReference>
<keyword evidence="7" id="KW-0544">Nucleosome core</keyword>
<dbReference type="GO" id="GO:0000786">
    <property type="term" value="C:nucleosome"/>
    <property type="evidence" value="ECO:0007669"/>
    <property type="project" value="UniProtKB-KW"/>
</dbReference>
<evidence type="ECO:0000256" key="7">
    <source>
        <dbReference type="ARBA" id="ARBA00023269"/>
    </source>
</evidence>
<dbReference type="WBParaSite" id="Csp11.Scaffold629.g9325.t1">
    <property type="protein sequence ID" value="Csp11.Scaffold629.g9325.t1"/>
    <property type="gene ID" value="Csp11.Scaffold629.g9325"/>
</dbReference>
<dbReference type="GO" id="GO:0046982">
    <property type="term" value="F:protein heterodimerization activity"/>
    <property type="evidence" value="ECO:0007669"/>
    <property type="project" value="InterPro"/>
</dbReference>
<dbReference type="SMART" id="SM00428">
    <property type="entry name" value="H3"/>
    <property type="match status" value="1"/>
</dbReference>
<evidence type="ECO:0000256" key="4">
    <source>
        <dbReference type="ARBA" id="ARBA00022454"/>
    </source>
</evidence>
<comment type="similarity">
    <text evidence="3">Belongs to the histone H3 family.</text>
</comment>
<evidence type="ECO:0000256" key="8">
    <source>
        <dbReference type="SAM" id="MobiDB-lite"/>
    </source>
</evidence>
<evidence type="ECO:0000313" key="10">
    <source>
        <dbReference type="Proteomes" id="UP000095282"/>
    </source>
</evidence>
<dbReference type="FunFam" id="1.10.20.10:FF:000085">
    <property type="entry name" value="Histone H3.2"/>
    <property type="match status" value="1"/>
</dbReference>
<feature type="compositionally biased region" description="Basic and acidic residues" evidence="8">
    <location>
        <begin position="172"/>
        <end position="183"/>
    </location>
</feature>
<protein>
    <submittedName>
        <fullName evidence="11">Histone domain-containing protein</fullName>
    </submittedName>
</protein>
<feature type="compositionally biased region" description="Basic residues" evidence="8">
    <location>
        <begin position="227"/>
        <end position="239"/>
    </location>
</feature>
<feature type="compositionally biased region" description="Polar residues" evidence="8">
    <location>
        <begin position="210"/>
        <end position="225"/>
    </location>
</feature>
<sequence>MLQMHSDMDGPTIEEIVDTSFTDEQKSEEDAFRREIDRVKREMYNITSRPGWNNNSDELGKIINIMTRYIDKWEEDEEYDSKINLRQDSIKKFREKRDDYQKKQERAEEEYFERRQRQHEESVMRENARRLSSYRDDDITRRSNRTGLNQNSYEGSSTHHRTHGYDFDEDSENRPISHHDRYRASSKKSNQSTMYHQRRDESSSLHRSHYTMNGTSHSQQQQQVRMRSGKSRVTKTNARKYRPGQRALAEIRQYQKSTDLLIQKAPFARLVHEIVREETNQDYRVRADAILALQEAAEAFMVEMFEGSTLISNHAKRVTLMPTDIQLYRRLCLRNL</sequence>
<feature type="compositionally biased region" description="Polar residues" evidence="8">
    <location>
        <begin position="145"/>
        <end position="156"/>
    </location>
</feature>
<dbReference type="GO" id="GO:0003677">
    <property type="term" value="F:DNA binding"/>
    <property type="evidence" value="ECO:0007669"/>
    <property type="project" value="UniProtKB-KW"/>
</dbReference>
<dbReference type="InterPro" id="IPR000164">
    <property type="entry name" value="Histone_H3/CENP-A"/>
</dbReference>
<dbReference type="eggNOG" id="KOG1745">
    <property type="taxonomic scope" value="Eukaryota"/>
</dbReference>
<dbReference type="Pfam" id="PF00125">
    <property type="entry name" value="Histone"/>
    <property type="match status" value="1"/>
</dbReference>
<evidence type="ECO:0000313" key="11">
    <source>
        <dbReference type="WBParaSite" id="Csp11.Scaffold629.g9325.t1"/>
    </source>
</evidence>
<dbReference type="Gene3D" id="1.10.20.10">
    <property type="entry name" value="Histone, subunit A"/>
    <property type="match status" value="1"/>
</dbReference>
<dbReference type="GO" id="GO:0005634">
    <property type="term" value="C:nucleus"/>
    <property type="evidence" value="ECO:0007669"/>
    <property type="project" value="UniProtKB-SubCell"/>
</dbReference>
<dbReference type="STRING" id="1561998.A0A1I7UHB3"/>
<keyword evidence="5" id="KW-0238">DNA-binding</keyword>
<name>A0A1I7UHB3_9PELO</name>
<feature type="domain" description="Core Histone H2A/H2B/H3" evidence="9">
    <location>
        <begin position="243"/>
        <end position="331"/>
    </location>
</feature>
<dbReference type="AlphaFoldDB" id="A0A1I7UHB3"/>